<dbReference type="Gene3D" id="2.40.50.100">
    <property type="match status" value="1"/>
</dbReference>
<dbReference type="SUPFAM" id="SSF52540">
    <property type="entry name" value="P-loop containing nucleoside triphosphate hydrolases"/>
    <property type="match status" value="1"/>
</dbReference>
<reference evidence="11" key="1">
    <citation type="journal article" date="2019" name="Int. J. Syst. Evol. Microbiol.">
        <title>The Global Catalogue of Microorganisms (GCM) 10K type strain sequencing project: providing services to taxonomists for standard genome sequencing and annotation.</title>
        <authorList>
            <consortium name="The Broad Institute Genomics Platform"/>
            <consortium name="The Broad Institute Genome Sequencing Center for Infectious Disease"/>
            <person name="Wu L."/>
            <person name="Ma J."/>
        </authorList>
    </citation>
    <scope>NUCLEOTIDE SEQUENCE [LARGE SCALE GENOMIC DNA]</scope>
    <source>
        <strain evidence="11">CCM 7043</strain>
    </source>
</reference>
<dbReference type="Gene3D" id="3.40.50.300">
    <property type="entry name" value="P-loop containing nucleotide triphosphate hydrolases"/>
    <property type="match status" value="1"/>
</dbReference>
<dbReference type="PROSITE" id="PS00211">
    <property type="entry name" value="ABC_TRANSPORTER_1"/>
    <property type="match status" value="1"/>
</dbReference>
<dbReference type="InterPro" id="IPR003439">
    <property type="entry name" value="ABC_transporter-like_ATP-bd"/>
</dbReference>
<evidence type="ECO:0000313" key="11">
    <source>
        <dbReference type="Proteomes" id="UP001597114"/>
    </source>
</evidence>
<dbReference type="InterPro" id="IPR017871">
    <property type="entry name" value="ABC_transporter-like_CS"/>
</dbReference>
<dbReference type="PANTHER" id="PTHR42781">
    <property type="entry name" value="SPERMIDINE/PUTRESCINE IMPORT ATP-BINDING PROTEIN POTA"/>
    <property type="match status" value="1"/>
</dbReference>
<dbReference type="CDD" id="cd03259">
    <property type="entry name" value="ABC_Carb_Solutes_like"/>
    <property type="match status" value="1"/>
</dbReference>
<accession>A0ABW4F505</accession>
<feature type="domain" description="ABC transporter" evidence="9">
    <location>
        <begin position="17"/>
        <end position="251"/>
    </location>
</feature>
<dbReference type="InterPro" id="IPR003593">
    <property type="entry name" value="AAA+_ATPase"/>
</dbReference>
<dbReference type="InterPro" id="IPR013611">
    <property type="entry name" value="Transp-assoc_OB_typ2"/>
</dbReference>
<dbReference type="Pfam" id="PF00005">
    <property type="entry name" value="ABC_tran"/>
    <property type="match status" value="1"/>
</dbReference>
<dbReference type="Proteomes" id="UP001597114">
    <property type="component" value="Unassembled WGS sequence"/>
</dbReference>
<protein>
    <submittedName>
        <fullName evidence="10">ABC transporter ATP-binding protein</fullName>
    </submittedName>
</protein>
<evidence type="ECO:0000259" key="9">
    <source>
        <dbReference type="PROSITE" id="PS50893"/>
    </source>
</evidence>
<evidence type="ECO:0000256" key="4">
    <source>
        <dbReference type="ARBA" id="ARBA00022741"/>
    </source>
</evidence>
<evidence type="ECO:0000256" key="1">
    <source>
        <dbReference type="ARBA" id="ARBA00022448"/>
    </source>
</evidence>
<comment type="caution">
    <text evidence="10">The sequence shown here is derived from an EMBL/GenBank/DDBJ whole genome shotgun (WGS) entry which is preliminary data.</text>
</comment>
<dbReference type="PROSITE" id="PS50893">
    <property type="entry name" value="ABC_TRANSPORTER_2"/>
    <property type="match status" value="1"/>
</dbReference>
<dbReference type="InterPro" id="IPR050093">
    <property type="entry name" value="ABC_SmlMolc_Importer"/>
</dbReference>
<dbReference type="InterPro" id="IPR015853">
    <property type="entry name" value="ABC_transpr_FbpC"/>
</dbReference>
<gene>
    <name evidence="10" type="ORF">ACFSJD_28015</name>
</gene>
<keyword evidence="6" id="KW-0408">Iron</keyword>
<dbReference type="InterPro" id="IPR008995">
    <property type="entry name" value="Mo/tungstate-bd_C_term_dom"/>
</dbReference>
<keyword evidence="7" id="KW-0406">Ion transport</keyword>
<keyword evidence="2" id="KW-1003">Cell membrane</keyword>
<dbReference type="RefSeq" id="WP_344730198.1">
    <property type="nucleotide sequence ID" value="NZ_BAAAUS010000065.1"/>
</dbReference>
<evidence type="ECO:0000256" key="8">
    <source>
        <dbReference type="ARBA" id="ARBA00023136"/>
    </source>
</evidence>
<name>A0ABW4F505_9PSEU</name>
<evidence type="ECO:0000256" key="6">
    <source>
        <dbReference type="ARBA" id="ARBA00023004"/>
    </source>
</evidence>
<dbReference type="Pfam" id="PF08402">
    <property type="entry name" value="TOBE_2"/>
    <property type="match status" value="1"/>
</dbReference>
<sequence length="405" mass="42667">MTDQPAASGNRPTGHELQVRGAVKRYGHITALAGIDLDVAAGQFLVLLGPSGSGKSTLVRSIAGIERLDGGTLRLADRLVSGGRRHLAPEHRDLAMVFQDYALWPHLTVQDTVAYALRRRRLPVPESRRRVHDALEQVGLAAMAARYPHELSGGEQQRAALARAIVARPGLLLFDEPLSNLDADLRERLRVQIATTTRESGATAVYITHDQSEAFALADVVGVLDRGALAQLDRPESIYARPATLFVARFTGLAGELPGQVVGVDGDTAVVHVPGCPLLGKVIADVAIGDPVTLAVRPAATRILGANDVGSQWSLAGIVTDVAYRGRGYDHVVSCAAGVLTAVFDSHPRTRGTRVEVALDPDGCVVYPNPATAPTNFGYDTNLTAVTLTMSGSAGKAPQEGGGDG</sequence>
<proteinExistence type="predicted"/>
<keyword evidence="5 10" id="KW-0067">ATP-binding</keyword>
<dbReference type="InterPro" id="IPR027417">
    <property type="entry name" value="P-loop_NTPase"/>
</dbReference>
<keyword evidence="4" id="KW-0547">Nucleotide-binding</keyword>
<dbReference type="PANTHER" id="PTHR42781:SF4">
    <property type="entry name" value="SPERMIDINE_PUTRESCINE IMPORT ATP-BINDING PROTEIN POTA"/>
    <property type="match status" value="1"/>
</dbReference>
<keyword evidence="8" id="KW-0472">Membrane</keyword>
<dbReference type="EMBL" id="JBHUCO010000033">
    <property type="protein sequence ID" value="MFD1521375.1"/>
    <property type="molecule type" value="Genomic_DNA"/>
</dbReference>
<dbReference type="SMART" id="SM00382">
    <property type="entry name" value="AAA"/>
    <property type="match status" value="1"/>
</dbReference>
<keyword evidence="1" id="KW-0813">Transport</keyword>
<keyword evidence="3" id="KW-0410">Iron transport</keyword>
<evidence type="ECO:0000256" key="5">
    <source>
        <dbReference type="ARBA" id="ARBA00022840"/>
    </source>
</evidence>
<evidence type="ECO:0000256" key="2">
    <source>
        <dbReference type="ARBA" id="ARBA00022475"/>
    </source>
</evidence>
<keyword evidence="11" id="KW-1185">Reference proteome</keyword>
<dbReference type="SUPFAM" id="SSF50331">
    <property type="entry name" value="MOP-like"/>
    <property type="match status" value="1"/>
</dbReference>
<evidence type="ECO:0000256" key="7">
    <source>
        <dbReference type="ARBA" id="ARBA00023065"/>
    </source>
</evidence>
<dbReference type="GO" id="GO:0005524">
    <property type="term" value="F:ATP binding"/>
    <property type="evidence" value="ECO:0007669"/>
    <property type="project" value="UniProtKB-KW"/>
</dbReference>
<evidence type="ECO:0000313" key="10">
    <source>
        <dbReference type="EMBL" id="MFD1521375.1"/>
    </source>
</evidence>
<organism evidence="10 11">
    <name type="scientific">Pseudonocardia yunnanensis</name>
    <dbReference type="NCBI Taxonomy" id="58107"/>
    <lineage>
        <taxon>Bacteria</taxon>
        <taxon>Bacillati</taxon>
        <taxon>Actinomycetota</taxon>
        <taxon>Actinomycetes</taxon>
        <taxon>Pseudonocardiales</taxon>
        <taxon>Pseudonocardiaceae</taxon>
        <taxon>Pseudonocardia</taxon>
    </lineage>
</organism>
<evidence type="ECO:0000256" key="3">
    <source>
        <dbReference type="ARBA" id="ARBA00022496"/>
    </source>
</evidence>